<protein>
    <recommendedName>
        <fullName evidence="5">Purine nucleoside phosphorylase</fullName>
    </recommendedName>
</protein>
<dbReference type="AlphaFoldDB" id="A0A149PID7"/>
<feature type="region of interest" description="Disordered" evidence="1">
    <location>
        <begin position="79"/>
        <end position="103"/>
    </location>
</feature>
<feature type="compositionally biased region" description="Low complexity" evidence="1">
    <location>
        <begin position="93"/>
        <end position="103"/>
    </location>
</feature>
<organism evidence="3 4">
    <name type="scientific">Paraburkholderia monticola</name>
    <dbReference type="NCBI Taxonomy" id="1399968"/>
    <lineage>
        <taxon>Bacteria</taxon>
        <taxon>Pseudomonadati</taxon>
        <taxon>Pseudomonadota</taxon>
        <taxon>Betaproteobacteria</taxon>
        <taxon>Burkholderiales</taxon>
        <taxon>Burkholderiaceae</taxon>
        <taxon>Paraburkholderia</taxon>
    </lineage>
</organism>
<name>A0A149PID7_9BURK</name>
<dbReference type="Pfam" id="PF13663">
    <property type="entry name" value="DUF4148"/>
    <property type="match status" value="1"/>
</dbReference>
<evidence type="ECO:0000313" key="4">
    <source>
        <dbReference type="Proteomes" id="UP000075613"/>
    </source>
</evidence>
<evidence type="ECO:0000256" key="2">
    <source>
        <dbReference type="SAM" id="SignalP"/>
    </source>
</evidence>
<accession>A0A149PID7</accession>
<proteinExistence type="predicted"/>
<dbReference type="InterPro" id="IPR025421">
    <property type="entry name" value="DUF4148"/>
</dbReference>
<feature type="compositionally biased region" description="Polar residues" evidence="1">
    <location>
        <begin position="79"/>
        <end position="92"/>
    </location>
</feature>
<feature type="signal peptide" evidence="2">
    <location>
        <begin position="1"/>
        <end position="23"/>
    </location>
</feature>
<dbReference type="OrthoDB" id="9104200at2"/>
<comment type="caution">
    <text evidence="3">The sequence shown here is derived from an EMBL/GenBank/DDBJ whole genome shotgun (WGS) entry which is preliminary data.</text>
</comment>
<reference evidence="3 4" key="1">
    <citation type="journal article" date="2015" name="Int. J. Syst. Evol. Microbiol.">
        <title>Burkholderia monticola sp. nov., isolated from mountain soil.</title>
        <authorList>
            <person name="Baek I."/>
            <person name="Seo B."/>
            <person name="Lee I."/>
            <person name="Yi H."/>
            <person name="Chun J."/>
        </authorList>
    </citation>
    <scope>NUCLEOTIDE SEQUENCE [LARGE SCALE GENOMIC DNA]</scope>
    <source>
        <strain evidence="3 4">JC2948</strain>
    </source>
</reference>
<dbReference type="EMBL" id="LRBG01000035">
    <property type="protein sequence ID" value="KXU84817.1"/>
    <property type="molecule type" value="Genomic_DNA"/>
</dbReference>
<gene>
    <name evidence="3" type="ORF">CI15_21160</name>
</gene>
<keyword evidence="4" id="KW-1185">Reference proteome</keyword>
<sequence length="118" mass="12105">MMKTLVCLVLASGALAGPVVSFAQSTEPVTREQVRADLIRLEETGYHPGDGDQTTYPAQIQAAEAKIAAHDSQQVANTAVGGTTMNGTSAAGSSSRLPMPSPSSCVGPASFCNTFFGN</sequence>
<evidence type="ECO:0000256" key="1">
    <source>
        <dbReference type="SAM" id="MobiDB-lite"/>
    </source>
</evidence>
<feature type="chain" id="PRO_5007551215" description="Purine nucleoside phosphorylase" evidence="2">
    <location>
        <begin position="24"/>
        <end position="118"/>
    </location>
</feature>
<evidence type="ECO:0008006" key="5">
    <source>
        <dbReference type="Google" id="ProtNLM"/>
    </source>
</evidence>
<keyword evidence="2" id="KW-0732">Signal</keyword>
<dbReference type="Proteomes" id="UP000075613">
    <property type="component" value="Unassembled WGS sequence"/>
</dbReference>
<evidence type="ECO:0000313" key="3">
    <source>
        <dbReference type="EMBL" id="KXU84817.1"/>
    </source>
</evidence>